<reference evidence="1 2" key="2">
    <citation type="submission" date="2018-11" db="EMBL/GenBank/DDBJ databases">
        <authorList>
            <consortium name="Pathogen Informatics"/>
        </authorList>
    </citation>
    <scope>NUCLEOTIDE SEQUENCE [LARGE SCALE GENOMIC DNA]</scope>
</reference>
<dbReference type="Proteomes" id="UP000270296">
    <property type="component" value="Unassembled WGS sequence"/>
</dbReference>
<evidence type="ECO:0000313" key="2">
    <source>
        <dbReference type="Proteomes" id="UP000270296"/>
    </source>
</evidence>
<dbReference type="AlphaFoldDB" id="A0A183ISN8"/>
<organism evidence="3">
    <name type="scientific">Soboliphyme baturini</name>
    <dbReference type="NCBI Taxonomy" id="241478"/>
    <lineage>
        <taxon>Eukaryota</taxon>
        <taxon>Metazoa</taxon>
        <taxon>Ecdysozoa</taxon>
        <taxon>Nematoda</taxon>
        <taxon>Enoplea</taxon>
        <taxon>Dorylaimia</taxon>
        <taxon>Dioctophymatida</taxon>
        <taxon>Dioctophymatoidea</taxon>
        <taxon>Soboliphymatidae</taxon>
        <taxon>Soboliphyme</taxon>
    </lineage>
</organism>
<reference evidence="3" key="1">
    <citation type="submission" date="2016-06" db="UniProtKB">
        <authorList>
            <consortium name="WormBaseParasite"/>
        </authorList>
    </citation>
    <scope>IDENTIFICATION</scope>
</reference>
<name>A0A183ISN8_9BILA</name>
<protein>
    <submittedName>
        <fullName evidence="3">Reverse transcriptase domain-containing protein</fullName>
    </submittedName>
</protein>
<evidence type="ECO:0000313" key="1">
    <source>
        <dbReference type="EMBL" id="VDP10466.1"/>
    </source>
</evidence>
<proteinExistence type="predicted"/>
<dbReference type="WBParaSite" id="SBAD_0000689301-mRNA-1">
    <property type="protein sequence ID" value="SBAD_0000689301-mRNA-1"/>
    <property type="gene ID" value="SBAD_0000689301"/>
</dbReference>
<evidence type="ECO:0000313" key="3">
    <source>
        <dbReference type="WBParaSite" id="SBAD_0000689301-mRNA-1"/>
    </source>
</evidence>
<accession>A0A183ISN8</accession>
<dbReference type="EMBL" id="UZAM01009915">
    <property type="protein sequence ID" value="VDP10466.1"/>
    <property type="molecule type" value="Genomic_DNA"/>
</dbReference>
<keyword evidence="2" id="KW-1185">Reference proteome</keyword>
<sequence>MVRSSQGGECISVGGVETRLLFADDLALLEFSETDLQLSGKIRYSVRRGRHAWDEKPCVSFFPTRFSVRVFGVAVKQVEKFKFLGSCLLLMEKWRRLQEETTGGLEWRVVFCVNYSEPLD</sequence>
<gene>
    <name evidence="1" type="ORF">SBAD_LOCUS6635</name>
</gene>